<accession>A0A4P2Q8D1</accession>
<sequence length="45" mass="4563">MYYASATARSPASTLTPAVAPQAVAQSRLDRLHADAPALGHVDGG</sequence>
<dbReference type="AlphaFoldDB" id="A0A4P2Q8D1"/>
<evidence type="ECO:0000313" key="1">
    <source>
        <dbReference type="EMBL" id="AUX25501.1"/>
    </source>
</evidence>
<organism evidence="1 2">
    <name type="scientific">Sorangium cellulosum</name>
    <name type="common">Polyangium cellulosum</name>
    <dbReference type="NCBI Taxonomy" id="56"/>
    <lineage>
        <taxon>Bacteria</taxon>
        <taxon>Pseudomonadati</taxon>
        <taxon>Myxococcota</taxon>
        <taxon>Polyangia</taxon>
        <taxon>Polyangiales</taxon>
        <taxon>Polyangiaceae</taxon>
        <taxon>Sorangium</taxon>
    </lineage>
</organism>
<protein>
    <submittedName>
        <fullName evidence="1">Uncharacterized protein</fullName>
    </submittedName>
</protein>
<name>A0A4P2Q8D1_SORCE</name>
<dbReference type="Proteomes" id="UP000295781">
    <property type="component" value="Chromosome"/>
</dbReference>
<reference evidence="1 2" key="1">
    <citation type="submission" date="2015-09" db="EMBL/GenBank/DDBJ databases">
        <title>Sorangium comparison.</title>
        <authorList>
            <person name="Zaburannyi N."/>
            <person name="Bunk B."/>
            <person name="Overmann J."/>
            <person name="Mueller R."/>
        </authorList>
    </citation>
    <scope>NUCLEOTIDE SEQUENCE [LARGE SCALE GENOMIC DNA]</scope>
    <source>
        <strain evidence="1 2">So ceGT47</strain>
    </source>
</reference>
<gene>
    <name evidence="1" type="ORF">SOCEGT47_060480</name>
</gene>
<proteinExistence type="predicted"/>
<evidence type="ECO:0000313" key="2">
    <source>
        <dbReference type="Proteomes" id="UP000295781"/>
    </source>
</evidence>
<dbReference type="RefSeq" id="WP_165373440.1">
    <property type="nucleotide sequence ID" value="NZ_CP012670.1"/>
</dbReference>
<dbReference type="EMBL" id="CP012670">
    <property type="protein sequence ID" value="AUX25501.1"/>
    <property type="molecule type" value="Genomic_DNA"/>
</dbReference>